<dbReference type="Pfam" id="PF07762">
    <property type="entry name" value="DUF1618"/>
    <property type="match status" value="1"/>
</dbReference>
<proteinExistence type="predicted"/>
<keyword evidence="4" id="KW-1185">Reference proteome</keyword>
<dbReference type="EMBL" id="CM000126">
    <property type="protein sequence ID" value="EEC71028.1"/>
    <property type="molecule type" value="Genomic_DNA"/>
</dbReference>
<feature type="compositionally biased region" description="Basic residues" evidence="1">
    <location>
        <begin position="631"/>
        <end position="642"/>
    </location>
</feature>
<dbReference type="PANTHER" id="PTHR33074">
    <property type="entry name" value="EXPRESSED PROTEIN-RELATED"/>
    <property type="match status" value="1"/>
</dbReference>
<organism evidence="3 4">
    <name type="scientific">Oryza sativa subsp. indica</name>
    <name type="common">Rice</name>
    <dbReference type="NCBI Taxonomy" id="39946"/>
    <lineage>
        <taxon>Eukaryota</taxon>
        <taxon>Viridiplantae</taxon>
        <taxon>Streptophyta</taxon>
        <taxon>Embryophyta</taxon>
        <taxon>Tracheophyta</taxon>
        <taxon>Spermatophyta</taxon>
        <taxon>Magnoliopsida</taxon>
        <taxon>Liliopsida</taxon>
        <taxon>Poales</taxon>
        <taxon>Poaceae</taxon>
        <taxon>BOP clade</taxon>
        <taxon>Oryzoideae</taxon>
        <taxon>Oryzeae</taxon>
        <taxon>Oryzinae</taxon>
        <taxon>Oryza</taxon>
        <taxon>Oryza sativa</taxon>
    </lineage>
</organism>
<dbReference type="STRING" id="39946.B8ABK6"/>
<feature type="compositionally biased region" description="Basic and acidic residues" evidence="1">
    <location>
        <begin position="585"/>
        <end position="609"/>
    </location>
</feature>
<feature type="region of interest" description="Disordered" evidence="1">
    <location>
        <begin position="547"/>
        <end position="742"/>
    </location>
</feature>
<dbReference type="InterPro" id="IPR011676">
    <property type="entry name" value="DUF1618"/>
</dbReference>
<evidence type="ECO:0000313" key="4">
    <source>
        <dbReference type="Proteomes" id="UP000007015"/>
    </source>
</evidence>
<dbReference type="Gramene" id="BGIOSGA001272-TA">
    <property type="protein sequence ID" value="BGIOSGA001272-PA"/>
    <property type="gene ID" value="BGIOSGA001272"/>
</dbReference>
<feature type="compositionally biased region" description="Basic residues" evidence="1">
    <location>
        <begin position="610"/>
        <end position="620"/>
    </location>
</feature>
<dbReference type="Proteomes" id="UP000007015">
    <property type="component" value="Chromosome 1"/>
</dbReference>
<protein>
    <recommendedName>
        <fullName evidence="2">DUF1618 domain-containing protein</fullName>
    </recommendedName>
</protein>
<name>B8ABK6_ORYSI</name>
<evidence type="ECO:0000313" key="3">
    <source>
        <dbReference type="EMBL" id="EEC71028.1"/>
    </source>
</evidence>
<evidence type="ECO:0000256" key="1">
    <source>
        <dbReference type="SAM" id="MobiDB-lite"/>
    </source>
</evidence>
<dbReference type="PANTHER" id="PTHR33074:SF109">
    <property type="entry name" value="OS01G0601950 PROTEIN"/>
    <property type="match status" value="1"/>
</dbReference>
<accession>B8ABK6</accession>
<feature type="compositionally biased region" description="Basic and acidic residues" evidence="1">
    <location>
        <begin position="654"/>
        <end position="670"/>
    </location>
</feature>
<sequence length="801" mass="86140">MSSCEAATLDGFQPRMPLAVKRARIRRESHPGWVMLDCRVGDMSGDDDLGAITVAKGTTSTGDGITVAFSAAAPPAISRLLFALHPNKNRQTTDSSDSDSDESDSSARGRVIAAHGNSVLLSCIFNVRDPITPYVASLREELFIYQPARAVDLTRLPPCYHGVINIDGSRNIGILCRNNGEFVVAHLGGMTSVGDGGSGLPITRPVAAKLCKYVGGFWSTNWLRIHHAAGEDQDLCWWETDLVVPFGDSLCWVDYLRGILLCDVFSPIPDFRYVRLPVNPYPGSYDQELAMRGSMHMYRSVCVTKNGGMKFVDVASEDTWFSAGNDIESCPTPFTITSWTLTSDRLSWIKDASLDANVFFSLASNEHLPQIVPEFPLVDMEDPNVIYFALPLEEGSNDKAAFVALDMVRRTLGLRNTYTLRSTLKPGDDNSSTTSCNLFGNEPFLPFEFSNYLNLDAAYNRSKIVVWSLGRGSRAGLDHLIPGIPKGDDELDRGDSTGRVAQSCDGLCGHAARGGIGNNACSTEGAKTYYTLQDDKAIHSARERHNLNNCSRVGPRVASRVGDTGGGTLAAAAAPPHLSPPPRRRLSEWLAKPEAREDSGGGARGDDHHQSRRRHPRRRPAGATPTSKPALRQRWRQGRRRPASSGGGGGGEGGGRRAGEERGRGRRLEVGTRGAGVDARPEVRRSAPALLGMATRRPEQRRRRGRHGGWTVGGRWSRSGSVSGVGAGPDGSAKGAGGGGSPSSLPVGTLALLGAPSLLCGEFLGWIEAAGCQRGNVRMPKQCRLVPDSSLARSSEEAGGW</sequence>
<feature type="domain" description="DUF1618" evidence="2">
    <location>
        <begin position="252"/>
        <end position="387"/>
    </location>
</feature>
<evidence type="ECO:0000259" key="2">
    <source>
        <dbReference type="Pfam" id="PF07762"/>
    </source>
</evidence>
<feature type="region of interest" description="Disordered" evidence="1">
    <location>
        <begin position="88"/>
        <end position="108"/>
    </location>
</feature>
<feature type="compositionally biased region" description="Low complexity" evidence="1">
    <location>
        <begin position="713"/>
        <end position="722"/>
    </location>
</feature>
<dbReference type="OMA" id="SNDKAAF"/>
<dbReference type="HOGENOM" id="CLU_019112_1_0_1"/>
<gene>
    <name evidence="3" type="ORF">OsI_02731</name>
</gene>
<feature type="compositionally biased region" description="Gly residues" evidence="1">
    <location>
        <begin position="723"/>
        <end position="741"/>
    </location>
</feature>
<dbReference type="AlphaFoldDB" id="B8ABK6"/>
<reference evidence="3 4" key="1">
    <citation type="journal article" date="2005" name="PLoS Biol.">
        <title>The genomes of Oryza sativa: a history of duplications.</title>
        <authorList>
            <person name="Yu J."/>
            <person name="Wang J."/>
            <person name="Lin W."/>
            <person name="Li S."/>
            <person name="Li H."/>
            <person name="Zhou J."/>
            <person name="Ni P."/>
            <person name="Dong W."/>
            <person name="Hu S."/>
            <person name="Zeng C."/>
            <person name="Zhang J."/>
            <person name="Zhang Y."/>
            <person name="Li R."/>
            <person name="Xu Z."/>
            <person name="Li S."/>
            <person name="Li X."/>
            <person name="Zheng H."/>
            <person name="Cong L."/>
            <person name="Lin L."/>
            <person name="Yin J."/>
            <person name="Geng J."/>
            <person name="Li G."/>
            <person name="Shi J."/>
            <person name="Liu J."/>
            <person name="Lv H."/>
            <person name="Li J."/>
            <person name="Wang J."/>
            <person name="Deng Y."/>
            <person name="Ran L."/>
            <person name="Shi X."/>
            <person name="Wang X."/>
            <person name="Wu Q."/>
            <person name="Li C."/>
            <person name="Ren X."/>
            <person name="Wang J."/>
            <person name="Wang X."/>
            <person name="Li D."/>
            <person name="Liu D."/>
            <person name="Zhang X."/>
            <person name="Ji Z."/>
            <person name="Zhao W."/>
            <person name="Sun Y."/>
            <person name="Zhang Z."/>
            <person name="Bao J."/>
            <person name="Han Y."/>
            <person name="Dong L."/>
            <person name="Ji J."/>
            <person name="Chen P."/>
            <person name="Wu S."/>
            <person name="Liu J."/>
            <person name="Xiao Y."/>
            <person name="Bu D."/>
            <person name="Tan J."/>
            <person name="Yang L."/>
            <person name="Ye C."/>
            <person name="Zhang J."/>
            <person name="Xu J."/>
            <person name="Zhou Y."/>
            <person name="Yu Y."/>
            <person name="Zhang B."/>
            <person name="Zhuang S."/>
            <person name="Wei H."/>
            <person name="Liu B."/>
            <person name="Lei M."/>
            <person name="Yu H."/>
            <person name="Li Y."/>
            <person name="Xu H."/>
            <person name="Wei S."/>
            <person name="He X."/>
            <person name="Fang L."/>
            <person name="Zhang Z."/>
            <person name="Zhang Y."/>
            <person name="Huang X."/>
            <person name="Su Z."/>
            <person name="Tong W."/>
            <person name="Li J."/>
            <person name="Tong Z."/>
            <person name="Li S."/>
            <person name="Ye J."/>
            <person name="Wang L."/>
            <person name="Fang L."/>
            <person name="Lei T."/>
            <person name="Chen C."/>
            <person name="Chen H."/>
            <person name="Xu Z."/>
            <person name="Li H."/>
            <person name="Huang H."/>
            <person name="Zhang F."/>
            <person name="Xu H."/>
            <person name="Li N."/>
            <person name="Zhao C."/>
            <person name="Li S."/>
            <person name="Dong L."/>
            <person name="Huang Y."/>
            <person name="Li L."/>
            <person name="Xi Y."/>
            <person name="Qi Q."/>
            <person name="Li W."/>
            <person name="Zhang B."/>
            <person name="Hu W."/>
            <person name="Zhang Y."/>
            <person name="Tian X."/>
            <person name="Jiao Y."/>
            <person name="Liang X."/>
            <person name="Jin J."/>
            <person name="Gao L."/>
            <person name="Zheng W."/>
            <person name="Hao B."/>
            <person name="Liu S."/>
            <person name="Wang W."/>
            <person name="Yuan L."/>
            <person name="Cao M."/>
            <person name="McDermott J."/>
            <person name="Samudrala R."/>
            <person name="Wang J."/>
            <person name="Wong G.K."/>
            <person name="Yang H."/>
        </authorList>
    </citation>
    <scope>NUCLEOTIDE SEQUENCE [LARGE SCALE GENOMIC DNA]</scope>
    <source>
        <strain evidence="4">cv. 93-11</strain>
    </source>
</reference>